<feature type="compositionally biased region" description="Polar residues" evidence="8">
    <location>
        <begin position="540"/>
        <end position="551"/>
    </location>
</feature>
<evidence type="ECO:0000256" key="3">
    <source>
        <dbReference type="ARBA" id="ARBA00009481"/>
    </source>
</evidence>
<evidence type="ECO:0000256" key="2">
    <source>
        <dbReference type="ARBA" id="ARBA00004370"/>
    </source>
</evidence>
<protein>
    <recommendedName>
        <fullName evidence="10">Digalactosyldiacylglycerol synthase</fullName>
    </recommendedName>
</protein>
<organism evidence="9">
    <name type="scientific">Heterosigma akashiwo</name>
    <name type="common">Chromophytic alga</name>
    <name type="synonym">Heterosigma carterae</name>
    <dbReference type="NCBI Taxonomy" id="2829"/>
    <lineage>
        <taxon>Eukaryota</taxon>
        <taxon>Sar</taxon>
        <taxon>Stramenopiles</taxon>
        <taxon>Ochrophyta</taxon>
        <taxon>Raphidophyceae</taxon>
        <taxon>Chattonellales</taxon>
        <taxon>Chattonellaceae</taxon>
        <taxon>Heterosigma</taxon>
    </lineage>
</organism>
<dbReference type="PANTHER" id="PTHR46132">
    <property type="entry name" value="DIGALACTOSYLDIACYLGLYCEROL SYNTHASE 2, CHLOROPLASTIC"/>
    <property type="match status" value="1"/>
</dbReference>
<proteinExistence type="inferred from homology"/>
<dbReference type="Pfam" id="PF13692">
    <property type="entry name" value="Glyco_trans_1_4"/>
    <property type="match status" value="1"/>
</dbReference>
<keyword evidence="6" id="KW-0808">Transferase</keyword>
<dbReference type="AlphaFoldDB" id="A0A7S3XLK2"/>
<keyword evidence="4" id="KW-0150">Chloroplast</keyword>
<dbReference type="InterPro" id="IPR044525">
    <property type="entry name" value="DGDG1/2"/>
</dbReference>
<comment type="similarity">
    <text evidence="3">Belongs to the glycosyltransferase group 1 family. Glycosyltransferase 4 subfamily.</text>
</comment>
<evidence type="ECO:0000256" key="7">
    <source>
        <dbReference type="ARBA" id="ARBA00023136"/>
    </source>
</evidence>
<dbReference type="Gene3D" id="3.40.50.2000">
    <property type="entry name" value="Glycogen Phosphorylase B"/>
    <property type="match status" value="1"/>
</dbReference>
<sequence>MIAFRKMRSLRDLLSFACNAAIYCLIFTVLFTNINADGRPSDKNSRATKARFQAVEQTGEHNSVPRQIIPASDIAPGNRRIWVITTASLPWLTGTAVNPLLRAAYLARERDPGMVTLMVPWLEEEDQLKVFPGGRTFATEEDQRQYVLAWLRGNAKFRREAAKLRVRFYPARYLPAYGSIFPMGDMLGLVPDDEADVAILEEPEHINWFKPSGEPWTEKFVYVIGIMHTNYQLYARGETLGWFKEHAVRWLNVWMARAYCDRIIKLSATLQEYAPEKEVVCNVHGIRDAFLEIGDRAALEPPRGGAYFIGKMLWGKGYDLMLELMAHAKRRMGAAFPLDVYGSGPDQAAIQRQFRRRKFPAAFHPAQDHAALEDYKVFINPSVSEVLCTTTAEALGMGKFAVVPDHPSNAFFKSFSNCLMYKTKDEFCANVYWALAHRPEPLSPEDRYALTWEAATERLVRAAATSSAVLGRRREGWDRLARRTHAFVGANNGRGDLFRALAGGGRVAGQAAYMKKVKSTSSLEDGTDGESTPAAPHLLSSMSNQPSPKQNSESERESAISEKSNIETSNDRTKSRRKKRSSKPKDHSK</sequence>
<evidence type="ECO:0000256" key="5">
    <source>
        <dbReference type="ARBA" id="ARBA00022640"/>
    </source>
</evidence>
<dbReference type="SUPFAM" id="SSF53756">
    <property type="entry name" value="UDP-Glycosyltransferase/glycogen phosphorylase"/>
    <property type="match status" value="1"/>
</dbReference>
<evidence type="ECO:0000313" key="9">
    <source>
        <dbReference type="EMBL" id="CAE0623106.1"/>
    </source>
</evidence>
<dbReference type="FunFam" id="3.40.50.2000:FF:000067">
    <property type="entry name" value="Digalactosyldiacylglycerol synthase 1, chloroplastic"/>
    <property type="match status" value="1"/>
</dbReference>
<comment type="subcellular location">
    <subcellularLocation>
        <location evidence="2">Membrane</location>
    </subcellularLocation>
    <subcellularLocation>
        <location evidence="1">Plastid</location>
        <location evidence="1">Chloroplast</location>
    </subcellularLocation>
</comment>
<dbReference type="GO" id="GO:0046481">
    <property type="term" value="F:digalactosyldiacylglycerol synthase activity"/>
    <property type="evidence" value="ECO:0007669"/>
    <property type="project" value="InterPro"/>
</dbReference>
<dbReference type="EMBL" id="HBIU01004783">
    <property type="protein sequence ID" value="CAE0623106.1"/>
    <property type="molecule type" value="Transcribed_RNA"/>
</dbReference>
<name>A0A7S3XLK2_HETAK</name>
<keyword evidence="5" id="KW-0934">Plastid</keyword>
<dbReference type="GO" id="GO:0009507">
    <property type="term" value="C:chloroplast"/>
    <property type="evidence" value="ECO:0007669"/>
    <property type="project" value="UniProtKB-SubCell"/>
</dbReference>
<evidence type="ECO:0008006" key="10">
    <source>
        <dbReference type="Google" id="ProtNLM"/>
    </source>
</evidence>
<evidence type="ECO:0000256" key="1">
    <source>
        <dbReference type="ARBA" id="ARBA00004229"/>
    </source>
</evidence>
<dbReference type="PANTHER" id="PTHR46132:SF1">
    <property type="entry name" value="DIGALACTOSYLDIACYLGLYCEROL SYNTHASE 2, CHLOROPLASTIC"/>
    <property type="match status" value="1"/>
</dbReference>
<gene>
    <name evidence="9" type="ORF">HAKA00212_LOCUS1770</name>
</gene>
<evidence type="ECO:0000256" key="8">
    <source>
        <dbReference type="SAM" id="MobiDB-lite"/>
    </source>
</evidence>
<evidence type="ECO:0000256" key="4">
    <source>
        <dbReference type="ARBA" id="ARBA00022528"/>
    </source>
</evidence>
<evidence type="ECO:0000256" key="6">
    <source>
        <dbReference type="ARBA" id="ARBA00022679"/>
    </source>
</evidence>
<reference evidence="9" key="1">
    <citation type="submission" date="2021-01" db="EMBL/GenBank/DDBJ databases">
        <authorList>
            <person name="Corre E."/>
            <person name="Pelletier E."/>
            <person name="Niang G."/>
            <person name="Scheremetjew M."/>
            <person name="Finn R."/>
            <person name="Kale V."/>
            <person name="Holt S."/>
            <person name="Cochrane G."/>
            <person name="Meng A."/>
            <person name="Brown T."/>
            <person name="Cohen L."/>
        </authorList>
    </citation>
    <scope>NUCLEOTIDE SEQUENCE</scope>
    <source>
        <strain evidence="9">CCMP3107</strain>
    </source>
</reference>
<dbReference type="GO" id="GO:0016020">
    <property type="term" value="C:membrane"/>
    <property type="evidence" value="ECO:0007669"/>
    <property type="project" value="UniProtKB-SubCell"/>
</dbReference>
<feature type="region of interest" description="Disordered" evidence="8">
    <location>
        <begin position="519"/>
        <end position="589"/>
    </location>
</feature>
<dbReference type="CDD" id="cd01635">
    <property type="entry name" value="Glycosyltransferase_GTB-type"/>
    <property type="match status" value="1"/>
</dbReference>
<accession>A0A7S3XLK2</accession>
<keyword evidence="7" id="KW-0472">Membrane</keyword>